<dbReference type="AlphaFoldDB" id="A0A2P7VNY3"/>
<reference evidence="3 4" key="1">
    <citation type="submission" date="2018-03" db="EMBL/GenBank/DDBJ databases">
        <title>Brevisbacillus phylogenomics.</title>
        <authorList>
            <person name="Dunlap C."/>
        </authorList>
    </citation>
    <scope>NUCLEOTIDE SEQUENCE [LARGE SCALE GENOMIC DNA]</scope>
    <source>
        <strain evidence="3 4">NRRL NRS-1210</strain>
    </source>
</reference>
<protein>
    <submittedName>
        <fullName evidence="3">Carbamoylphosphate synthase large subunit</fullName>
    </submittedName>
</protein>
<proteinExistence type="predicted"/>
<dbReference type="SUPFAM" id="SSF56059">
    <property type="entry name" value="Glutathione synthetase ATP-binding domain-like"/>
    <property type="match status" value="1"/>
</dbReference>
<name>A0A2P7VNY3_9BACL</name>
<dbReference type="GO" id="GO:0005524">
    <property type="term" value="F:ATP binding"/>
    <property type="evidence" value="ECO:0007669"/>
    <property type="project" value="UniProtKB-UniRule"/>
</dbReference>
<evidence type="ECO:0000313" key="4">
    <source>
        <dbReference type="Proteomes" id="UP000240419"/>
    </source>
</evidence>
<dbReference type="Gene3D" id="3.30.1490.20">
    <property type="entry name" value="ATP-grasp fold, A domain"/>
    <property type="match status" value="1"/>
</dbReference>
<dbReference type="NCBIfam" id="NF005315">
    <property type="entry name" value="PRK06849.1"/>
    <property type="match status" value="1"/>
</dbReference>
<dbReference type="InterPro" id="IPR005479">
    <property type="entry name" value="CPAse_ATP-bd"/>
</dbReference>
<evidence type="ECO:0000256" key="1">
    <source>
        <dbReference type="PROSITE-ProRule" id="PRU00409"/>
    </source>
</evidence>
<dbReference type="RefSeq" id="WP_106836942.1">
    <property type="nucleotide sequence ID" value="NZ_JBCNIW010000033.1"/>
</dbReference>
<dbReference type="Pfam" id="PF02655">
    <property type="entry name" value="ATP-grasp_3"/>
    <property type="match status" value="1"/>
</dbReference>
<dbReference type="OrthoDB" id="40611at2"/>
<dbReference type="GO" id="GO:0046872">
    <property type="term" value="F:metal ion binding"/>
    <property type="evidence" value="ECO:0007669"/>
    <property type="project" value="InterPro"/>
</dbReference>
<keyword evidence="1" id="KW-0547">Nucleotide-binding</keyword>
<dbReference type="PROSITE" id="PS50975">
    <property type="entry name" value="ATP_GRASP"/>
    <property type="match status" value="1"/>
</dbReference>
<dbReference type="InterPro" id="IPR013815">
    <property type="entry name" value="ATP_grasp_subdomain_1"/>
</dbReference>
<dbReference type="Gene3D" id="3.30.470.20">
    <property type="entry name" value="ATP-grasp fold, B domain"/>
    <property type="match status" value="1"/>
</dbReference>
<evidence type="ECO:0000259" key="2">
    <source>
        <dbReference type="PROSITE" id="PS50975"/>
    </source>
</evidence>
<sequence>MNTKQSVLLTGGRAPATLELARLLGSAGHRVIVAESARRHLCQHSRYVERSYQVPPPRQQPNAYVEKLCEIMQHERIDLLIPTCEEIFYVSRGRDRLLDYGEVLVEGIEVLRSLHDKWLFAEMAREVGALVPQTVRVQSPAQLRETMLQASGPVVLKPVYSRFAAHVRIVEDPSSAAGQSTLPEPTGRQPWLVQQFIKGKQVCSYAVAHNGQLSLYADYETTHTAGQGASIHFAYSAHPQVRDFVSRFVQQHKFSGQIAFDFIENEQGELYVIECNPRLTSGVHLFTGQLEAATAYFSDRGKTVVPAGKQACMLGMAMLTYGLLGMTNGEKAKRWVSDLFSARDVLFRRDDPRPFFDQFSMLADLAWQSFRTRKSMIACSTSDIEWNGEEA</sequence>
<keyword evidence="4" id="KW-1185">Reference proteome</keyword>
<comment type="caution">
    <text evidence="3">The sequence shown here is derived from an EMBL/GenBank/DDBJ whole genome shotgun (WGS) entry which is preliminary data.</text>
</comment>
<keyword evidence="1" id="KW-0067">ATP-binding</keyword>
<dbReference type="InterPro" id="IPR011761">
    <property type="entry name" value="ATP-grasp"/>
</dbReference>
<gene>
    <name evidence="3" type="ORF">C7R93_00265</name>
</gene>
<dbReference type="Gene3D" id="3.40.50.20">
    <property type="match status" value="1"/>
</dbReference>
<accession>A0A2P7VNY3</accession>
<dbReference type="Proteomes" id="UP000240419">
    <property type="component" value="Unassembled WGS sequence"/>
</dbReference>
<feature type="domain" description="ATP-grasp" evidence="2">
    <location>
        <begin position="121"/>
        <end position="305"/>
    </location>
</feature>
<dbReference type="InterPro" id="IPR003806">
    <property type="entry name" value="ATP-grasp_PylC-type"/>
</dbReference>
<evidence type="ECO:0000313" key="3">
    <source>
        <dbReference type="EMBL" id="PSK00913.1"/>
    </source>
</evidence>
<dbReference type="EMBL" id="PXZM01000001">
    <property type="protein sequence ID" value="PSK00913.1"/>
    <property type="molecule type" value="Genomic_DNA"/>
</dbReference>
<organism evidence="3 4">
    <name type="scientific">Brevibacillus fortis</name>
    <dbReference type="NCBI Taxonomy" id="2126352"/>
    <lineage>
        <taxon>Bacteria</taxon>
        <taxon>Bacillati</taxon>
        <taxon>Bacillota</taxon>
        <taxon>Bacilli</taxon>
        <taxon>Bacillales</taxon>
        <taxon>Paenibacillaceae</taxon>
        <taxon>Brevibacillus</taxon>
    </lineage>
</organism>
<dbReference type="PROSITE" id="PS00867">
    <property type="entry name" value="CPSASE_2"/>
    <property type="match status" value="1"/>
</dbReference>